<evidence type="ECO:0000313" key="9">
    <source>
        <dbReference type="EMBL" id="RJF83184.1"/>
    </source>
</evidence>
<keyword evidence="10" id="KW-1185">Reference proteome</keyword>
<keyword evidence="4" id="KW-0808">Transferase</keyword>
<dbReference type="PRINTS" id="PR00344">
    <property type="entry name" value="BCTRLSENSOR"/>
</dbReference>
<dbReference type="InterPro" id="IPR050736">
    <property type="entry name" value="Sensor_HK_Regulatory"/>
</dbReference>
<proteinExistence type="predicted"/>
<evidence type="ECO:0000259" key="8">
    <source>
        <dbReference type="PROSITE" id="PS50109"/>
    </source>
</evidence>
<organism evidence="9 10">
    <name type="scientific">Azospirillum cavernae</name>
    <dbReference type="NCBI Taxonomy" id="2320860"/>
    <lineage>
        <taxon>Bacteria</taxon>
        <taxon>Pseudomonadati</taxon>
        <taxon>Pseudomonadota</taxon>
        <taxon>Alphaproteobacteria</taxon>
        <taxon>Rhodospirillales</taxon>
        <taxon>Azospirillaceae</taxon>
        <taxon>Azospirillum</taxon>
    </lineage>
</organism>
<dbReference type="InterPro" id="IPR005467">
    <property type="entry name" value="His_kinase_dom"/>
</dbReference>
<dbReference type="EC" id="2.7.13.3" evidence="2"/>
<dbReference type="PANTHER" id="PTHR43711">
    <property type="entry name" value="TWO-COMPONENT HISTIDINE KINASE"/>
    <property type="match status" value="1"/>
</dbReference>
<dbReference type="SUPFAM" id="SSF54631">
    <property type="entry name" value="CBS-domain pair"/>
    <property type="match status" value="1"/>
</dbReference>
<evidence type="ECO:0000256" key="5">
    <source>
        <dbReference type="ARBA" id="ARBA00022777"/>
    </source>
</evidence>
<dbReference type="InterPro" id="IPR036890">
    <property type="entry name" value="HATPase_C_sf"/>
</dbReference>
<keyword evidence="3" id="KW-0597">Phosphoprotein</keyword>
<keyword evidence="6" id="KW-0902">Two-component regulatory system</keyword>
<feature type="domain" description="Histidine kinase" evidence="8">
    <location>
        <begin position="175"/>
        <end position="396"/>
    </location>
</feature>
<evidence type="ECO:0000256" key="6">
    <source>
        <dbReference type="ARBA" id="ARBA00023012"/>
    </source>
</evidence>
<keyword evidence="7" id="KW-0175">Coiled coil</keyword>
<dbReference type="Gene3D" id="3.10.580.10">
    <property type="entry name" value="CBS-domain"/>
    <property type="match status" value="1"/>
</dbReference>
<evidence type="ECO:0000313" key="10">
    <source>
        <dbReference type="Proteomes" id="UP000283458"/>
    </source>
</evidence>
<dbReference type="SMART" id="SM00388">
    <property type="entry name" value="HisKA"/>
    <property type="match status" value="1"/>
</dbReference>
<dbReference type="Pfam" id="PF00512">
    <property type="entry name" value="HisKA"/>
    <property type="match status" value="1"/>
</dbReference>
<dbReference type="InterPro" id="IPR036097">
    <property type="entry name" value="HisK_dim/P_sf"/>
</dbReference>
<dbReference type="AlphaFoldDB" id="A0A418VZP6"/>
<sequence>MTPPPSISRAPIQGDEEAVYTAAGLAVPVAPLAVGGSCAEACDRFSRKADLWALAVVERDGRPVGLVERHNVMGRCAASAETAALPLAQVMDPAPLLIEASVGLSEIGRRLARLKPPTPQSSFIVVEDGRYRGLGAVADLMLLSIEQSDLRARQLEAAKRQADQANRAKSAFLANMSHEIRTPLNAMMGFAEILEQEVLGAHAIPLYGEYARDIADSGRHLMDLINDLLDLSKAEAMRLELSEVLIDVSRVVSSGARLLSERASRNGVRIISAVPPSLPPLRADERKLRQMLLNLLSNAVKFTPSDGVVTVGGHVAGNGALWLSVHDTGIGMSGEDLAKAMEPWGQIDNALGRGHVGTGLGLPLTKCLIELHGGRLDVVSTPDRGTTMALVFPAARVEPR</sequence>
<dbReference type="EMBL" id="QYUL01000001">
    <property type="protein sequence ID" value="RJF83184.1"/>
    <property type="molecule type" value="Genomic_DNA"/>
</dbReference>
<dbReference type="SUPFAM" id="SSF47384">
    <property type="entry name" value="Homodimeric domain of signal transducing histidine kinase"/>
    <property type="match status" value="1"/>
</dbReference>
<dbReference type="SMART" id="SM00387">
    <property type="entry name" value="HATPase_c"/>
    <property type="match status" value="1"/>
</dbReference>
<dbReference type="InterPro" id="IPR004358">
    <property type="entry name" value="Sig_transdc_His_kin-like_C"/>
</dbReference>
<dbReference type="RefSeq" id="WP_119828825.1">
    <property type="nucleotide sequence ID" value="NZ_QYUL01000001.1"/>
</dbReference>
<dbReference type="Gene3D" id="1.10.287.130">
    <property type="match status" value="1"/>
</dbReference>
<dbReference type="GO" id="GO:0000155">
    <property type="term" value="F:phosphorelay sensor kinase activity"/>
    <property type="evidence" value="ECO:0007669"/>
    <property type="project" value="InterPro"/>
</dbReference>
<name>A0A418VZP6_9PROT</name>
<evidence type="ECO:0000256" key="3">
    <source>
        <dbReference type="ARBA" id="ARBA00022553"/>
    </source>
</evidence>
<reference evidence="9 10" key="1">
    <citation type="submission" date="2018-09" db="EMBL/GenBank/DDBJ databases">
        <authorList>
            <person name="Zhu H."/>
        </authorList>
    </citation>
    <scope>NUCLEOTIDE SEQUENCE [LARGE SCALE GENOMIC DNA]</scope>
    <source>
        <strain evidence="9 10">K2W22B-5</strain>
    </source>
</reference>
<dbReference type="PANTHER" id="PTHR43711:SF1">
    <property type="entry name" value="HISTIDINE KINASE 1"/>
    <property type="match status" value="1"/>
</dbReference>
<dbReference type="InterPro" id="IPR003661">
    <property type="entry name" value="HisK_dim/P_dom"/>
</dbReference>
<dbReference type="Gene3D" id="3.30.565.10">
    <property type="entry name" value="Histidine kinase-like ATPase, C-terminal domain"/>
    <property type="match status" value="1"/>
</dbReference>
<evidence type="ECO:0000256" key="7">
    <source>
        <dbReference type="SAM" id="Coils"/>
    </source>
</evidence>
<comment type="catalytic activity">
    <reaction evidence="1">
        <text>ATP + protein L-histidine = ADP + protein N-phospho-L-histidine.</text>
        <dbReference type="EC" id="2.7.13.3"/>
    </reaction>
</comment>
<dbReference type="Proteomes" id="UP000283458">
    <property type="component" value="Unassembled WGS sequence"/>
</dbReference>
<dbReference type="InterPro" id="IPR046342">
    <property type="entry name" value="CBS_dom_sf"/>
</dbReference>
<dbReference type="PROSITE" id="PS50109">
    <property type="entry name" value="HIS_KIN"/>
    <property type="match status" value="1"/>
</dbReference>
<protein>
    <recommendedName>
        <fullName evidence="2">histidine kinase</fullName>
        <ecNumber evidence="2">2.7.13.3</ecNumber>
    </recommendedName>
</protein>
<comment type="caution">
    <text evidence="9">The sequence shown here is derived from an EMBL/GenBank/DDBJ whole genome shotgun (WGS) entry which is preliminary data.</text>
</comment>
<gene>
    <name evidence="9" type="ORF">D3877_00315</name>
</gene>
<dbReference type="InterPro" id="IPR003594">
    <property type="entry name" value="HATPase_dom"/>
</dbReference>
<evidence type="ECO:0000256" key="2">
    <source>
        <dbReference type="ARBA" id="ARBA00012438"/>
    </source>
</evidence>
<dbReference type="OrthoDB" id="8477705at2"/>
<accession>A0A418VZP6</accession>
<dbReference type="Pfam" id="PF02518">
    <property type="entry name" value="HATPase_c"/>
    <property type="match status" value="1"/>
</dbReference>
<feature type="coiled-coil region" evidence="7">
    <location>
        <begin position="145"/>
        <end position="175"/>
    </location>
</feature>
<dbReference type="SUPFAM" id="SSF55874">
    <property type="entry name" value="ATPase domain of HSP90 chaperone/DNA topoisomerase II/histidine kinase"/>
    <property type="match status" value="1"/>
</dbReference>
<evidence type="ECO:0000256" key="1">
    <source>
        <dbReference type="ARBA" id="ARBA00000085"/>
    </source>
</evidence>
<evidence type="ECO:0000256" key="4">
    <source>
        <dbReference type="ARBA" id="ARBA00022679"/>
    </source>
</evidence>
<dbReference type="CDD" id="cd00082">
    <property type="entry name" value="HisKA"/>
    <property type="match status" value="1"/>
</dbReference>
<keyword evidence="5 9" id="KW-0418">Kinase</keyword>